<dbReference type="Gene3D" id="3.20.20.300">
    <property type="entry name" value="Glycoside hydrolase, family 3, N-terminal domain"/>
    <property type="match status" value="1"/>
</dbReference>
<dbReference type="AlphaFoldDB" id="A0AA91Q3L5"/>
<evidence type="ECO:0000256" key="3">
    <source>
        <dbReference type="ARBA" id="ARBA00023295"/>
    </source>
</evidence>
<evidence type="ECO:0000259" key="5">
    <source>
        <dbReference type="Pfam" id="PF00933"/>
    </source>
</evidence>
<dbReference type="SUPFAM" id="SSF55729">
    <property type="entry name" value="Acyl-CoA N-acyltransferases (Nat)"/>
    <property type="match status" value="1"/>
</dbReference>
<sequence>MIQQQLGQLVCGGFLGTTATPQAYELIVKHRVSTMILSRRNAESAEQMAHLIRDLQRIALEHAHYKYPLLIAIDEEGGMLNTLFDSRDLTQFPGAMALAATGDTELVYEVARATARELRHIGFSVILGPVLDVVTKMSAQLVSVRSFGSSVEDVARYGRACARGLRDGGLITVGKHFPGIGNATVDSLLEVPIMAESLDQLRGSNVVPFAELIQEGLLDGISAAGCGVPAIAPDEVHACLSPVLLTQLLREELHFDGFVISECLEMDALYHSIGLGQGAVLAVCAGCDLVMCCHDFERQVEAIDSLAKALANGMLDERIIAASMQRIETVQRRVASWAEIFSATGPFREAQPDWWRSHQQLSRRAYRSSITLVRDYEDTLPLTKWARYSEDENVGEQETERKENGKKEIDKSSTTNNERNVPESILVLTPLLNPVYPRTAVRANGLHTGEEVFQRFGEALARHPANKFNVLHTTYTANGLTALHEQLIANAKAVVVVTSEARRNMYQVGIVKYVSVLCGAPPHFPRSRARAPLAKPLVLVATSSPYDFFYHRSIGSAYLCCYDYTQNALDEVARVLMGDYVPQGCVPGEKKYNHSRRRRLSVSAPAGGAPKLRRVVAPTRRWLVDEFDATRDWRALLALFKANKGAEYSEAYVRRLLMLLHAHAATQRHFVVRNASLNVIYGIVFTWIDDVPPPDRSGKILYLLVDRAKRLQSVGRNLHARAVRYLCKEKGCSAVQLGSSFPLIGFQDEAHMTADPAVISFLNITGWDLGDPCASPQLHAMVMTGLADWSVPHKIFRELTIVGVRFDICVHSEKLEGLLSRASEGAAGQPSPLRHVRYLYKQAMARMSSSVSHEAKVIIALEPANQSVIGSIVLFTSKCSMALFYPFIDPDKEGSLVGGIVSPVIDPSYSNLTEILRFGLICSAVTYLRSNFCDNPKSHMDKCFMMDVADDKSFEGVKDIGFESWKEYREFYDHSNGATLMCEDQ</sequence>
<keyword evidence="3" id="KW-0326">Glycosidase</keyword>
<evidence type="ECO:0000256" key="2">
    <source>
        <dbReference type="ARBA" id="ARBA00022801"/>
    </source>
</evidence>
<evidence type="ECO:0000256" key="4">
    <source>
        <dbReference type="SAM" id="MobiDB-lite"/>
    </source>
</evidence>
<proteinExistence type="inferred from homology"/>
<accession>A0AA91Q3L5</accession>
<dbReference type="GO" id="GO:0005975">
    <property type="term" value="P:carbohydrate metabolic process"/>
    <property type="evidence" value="ECO:0007669"/>
    <property type="project" value="InterPro"/>
</dbReference>
<dbReference type="InterPro" id="IPR016181">
    <property type="entry name" value="Acyl_CoA_acyltransferase"/>
</dbReference>
<evidence type="ECO:0000313" key="7">
    <source>
        <dbReference type="Proteomes" id="UP000195602"/>
    </source>
</evidence>
<dbReference type="GO" id="GO:0004553">
    <property type="term" value="F:hydrolase activity, hydrolyzing O-glycosyl compounds"/>
    <property type="evidence" value="ECO:0007669"/>
    <property type="project" value="InterPro"/>
</dbReference>
<feature type="domain" description="Glycoside hydrolase family 3 N-terminal" evidence="5">
    <location>
        <begin position="2"/>
        <end position="330"/>
    </location>
</feature>
<dbReference type="KEGG" id="clus:A9F13_01g01408"/>
<dbReference type="GO" id="GO:0009254">
    <property type="term" value="P:peptidoglycan turnover"/>
    <property type="evidence" value="ECO:0007669"/>
    <property type="project" value="TreeGrafter"/>
</dbReference>
<dbReference type="Gene3D" id="3.40.50.1700">
    <property type="entry name" value="Glycoside hydrolase family 3 C-terminal domain"/>
    <property type="match status" value="1"/>
</dbReference>
<dbReference type="InterPro" id="IPR050226">
    <property type="entry name" value="NagZ_Beta-hexosaminidase"/>
</dbReference>
<dbReference type="PANTHER" id="PTHR30480:SF8">
    <property type="entry name" value="PUTATIVE (AFU_ORTHOLOGUE AFUA_8G04060)-RELATED"/>
    <property type="match status" value="1"/>
</dbReference>
<dbReference type="OMA" id="NVSHACL"/>
<evidence type="ECO:0000256" key="1">
    <source>
        <dbReference type="ARBA" id="ARBA00005336"/>
    </source>
</evidence>
<organism evidence="6 7">
    <name type="scientific">Clavispora lusitaniae</name>
    <name type="common">Candida lusitaniae</name>
    <dbReference type="NCBI Taxonomy" id="36911"/>
    <lineage>
        <taxon>Eukaryota</taxon>
        <taxon>Fungi</taxon>
        <taxon>Dikarya</taxon>
        <taxon>Ascomycota</taxon>
        <taxon>Saccharomycotina</taxon>
        <taxon>Pichiomycetes</taxon>
        <taxon>Metschnikowiaceae</taxon>
        <taxon>Clavispora</taxon>
    </lineage>
</organism>
<comment type="similarity">
    <text evidence="1">Belongs to the glycosyl hydrolase 3 family.</text>
</comment>
<dbReference type="InterPro" id="IPR017853">
    <property type="entry name" value="GH"/>
</dbReference>
<evidence type="ECO:0000313" key="6">
    <source>
        <dbReference type="EMBL" id="OVF10731.1"/>
    </source>
</evidence>
<dbReference type="InterPro" id="IPR036962">
    <property type="entry name" value="Glyco_hydro_3_N_sf"/>
</dbReference>
<reference evidence="6 7" key="1">
    <citation type="submission" date="2017-04" db="EMBL/GenBank/DDBJ databases">
        <title>Draft genome of the yeast Clavispora lusitaniae type strain CBS 6936.</title>
        <authorList>
            <person name="Durrens P."/>
            <person name="Klopp C."/>
            <person name="Biteau N."/>
            <person name="Fitton-Ouhabi V."/>
            <person name="Dementhon K."/>
            <person name="Accoceberry I."/>
            <person name="Sherman D.J."/>
            <person name="Noel T."/>
        </authorList>
    </citation>
    <scope>NUCLEOTIDE SEQUENCE [LARGE SCALE GENOMIC DNA]</scope>
    <source>
        <strain evidence="6 7">CBS 6936</strain>
    </source>
</reference>
<keyword evidence="2" id="KW-0378">Hydrolase</keyword>
<feature type="region of interest" description="Disordered" evidence="4">
    <location>
        <begin position="391"/>
        <end position="420"/>
    </location>
</feature>
<dbReference type="EMBL" id="LYUB02000001">
    <property type="protein sequence ID" value="OVF10731.1"/>
    <property type="molecule type" value="Genomic_DNA"/>
</dbReference>
<feature type="compositionally biased region" description="Basic and acidic residues" evidence="4">
    <location>
        <begin position="398"/>
        <end position="411"/>
    </location>
</feature>
<gene>
    <name evidence="6" type="ORF">A9F13_01g01408</name>
</gene>
<dbReference type="PANTHER" id="PTHR30480">
    <property type="entry name" value="BETA-HEXOSAMINIDASE-RELATED"/>
    <property type="match status" value="1"/>
</dbReference>
<protein>
    <submittedName>
        <fullName evidence="6">Succinate dehydrogenase</fullName>
    </submittedName>
</protein>
<name>A0AA91Q3L5_CLALS</name>
<dbReference type="InterPro" id="IPR001764">
    <property type="entry name" value="Glyco_hydro_3_N"/>
</dbReference>
<dbReference type="SUPFAM" id="SSF51445">
    <property type="entry name" value="(Trans)glycosidases"/>
    <property type="match status" value="1"/>
</dbReference>
<dbReference type="Proteomes" id="UP000195602">
    <property type="component" value="Unassembled WGS sequence"/>
</dbReference>
<dbReference type="InterPro" id="IPR036881">
    <property type="entry name" value="Glyco_hydro_3_C_sf"/>
</dbReference>
<dbReference type="PRINTS" id="PR00133">
    <property type="entry name" value="GLHYDRLASE3"/>
</dbReference>
<dbReference type="Pfam" id="PF00933">
    <property type="entry name" value="Glyco_hydro_3"/>
    <property type="match status" value="1"/>
</dbReference>
<comment type="caution">
    <text evidence="6">The sequence shown here is derived from an EMBL/GenBank/DDBJ whole genome shotgun (WGS) entry which is preliminary data.</text>
</comment>